<dbReference type="Proteomes" id="UP000199005">
    <property type="component" value="Unassembled WGS sequence"/>
</dbReference>
<dbReference type="EMBL" id="FNYO01000045">
    <property type="protein sequence ID" value="SEJ15800.1"/>
    <property type="molecule type" value="Genomic_DNA"/>
</dbReference>
<dbReference type="InterPro" id="IPR025511">
    <property type="entry name" value="DUF4398"/>
</dbReference>
<evidence type="ECO:0000313" key="3">
    <source>
        <dbReference type="EMBL" id="SEJ15800.1"/>
    </source>
</evidence>
<feature type="coiled-coil region" evidence="1">
    <location>
        <begin position="69"/>
        <end position="112"/>
    </location>
</feature>
<reference evidence="3 4" key="1">
    <citation type="submission" date="2016-10" db="EMBL/GenBank/DDBJ databases">
        <authorList>
            <person name="de Groot N.N."/>
        </authorList>
    </citation>
    <scope>NUCLEOTIDE SEQUENCE [LARGE SCALE GENOMIC DNA]</scope>
    <source>
        <strain evidence="3 4">DSM 1041</strain>
    </source>
</reference>
<evidence type="ECO:0000259" key="2">
    <source>
        <dbReference type="Pfam" id="PF14346"/>
    </source>
</evidence>
<dbReference type="RefSeq" id="WP_090901269.1">
    <property type="nucleotide sequence ID" value="NZ_FNYO01000045.1"/>
</dbReference>
<dbReference type="Gene3D" id="1.20.1270.390">
    <property type="match status" value="1"/>
</dbReference>
<evidence type="ECO:0000313" key="4">
    <source>
        <dbReference type="Proteomes" id="UP000199005"/>
    </source>
</evidence>
<proteinExistence type="predicted"/>
<name>A0A1H6WSM8_9GAMM</name>
<gene>
    <name evidence="3" type="ORF">SAMN04244579_03321</name>
</gene>
<keyword evidence="1" id="KW-0175">Coiled coil</keyword>
<protein>
    <recommendedName>
        <fullName evidence="2">DUF4398 domain-containing protein</fullName>
    </recommendedName>
</protein>
<dbReference type="Pfam" id="PF14346">
    <property type="entry name" value="DUF4398"/>
    <property type="match status" value="1"/>
</dbReference>
<dbReference type="AlphaFoldDB" id="A0A1H6WSM8"/>
<feature type="domain" description="DUF4398" evidence="2">
    <location>
        <begin position="26"/>
        <end position="102"/>
    </location>
</feature>
<evidence type="ECO:0000256" key="1">
    <source>
        <dbReference type="SAM" id="Coils"/>
    </source>
</evidence>
<sequence>MNSARFSIALLFVLLAGCASDPAPHEQLRLSEVALVQARAVGAGEEQAERALAQGKYEQARAALAAGRHKEARLLAEQAELDAQLAEAQLLTQKSNKQVAELEQQVGALRQQLEAL</sequence>
<dbReference type="STRING" id="170623.SAMN04244579_03321"/>
<organism evidence="3 4">
    <name type="scientific">Azotobacter beijerinckii</name>
    <dbReference type="NCBI Taxonomy" id="170623"/>
    <lineage>
        <taxon>Bacteria</taxon>
        <taxon>Pseudomonadati</taxon>
        <taxon>Pseudomonadota</taxon>
        <taxon>Gammaproteobacteria</taxon>
        <taxon>Pseudomonadales</taxon>
        <taxon>Pseudomonadaceae</taxon>
        <taxon>Azotobacter</taxon>
    </lineage>
</organism>
<dbReference type="PROSITE" id="PS51257">
    <property type="entry name" value="PROKAR_LIPOPROTEIN"/>
    <property type="match status" value="1"/>
</dbReference>
<accession>A0A1H6WSM8</accession>